<dbReference type="RefSeq" id="WP_142861819.1">
    <property type="nucleotide sequence ID" value="NZ_VJMF01000014.1"/>
</dbReference>
<evidence type="ECO:0000313" key="2">
    <source>
        <dbReference type="Proteomes" id="UP000316781"/>
    </source>
</evidence>
<dbReference type="AlphaFoldDB" id="A0A549T5P9"/>
<evidence type="ECO:0000313" key="1">
    <source>
        <dbReference type="EMBL" id="TRL37209.1"/>
    </source>
</evidence>
<protein>
    <submittedName>
        <fullName evidence="1">Uncharacterized protein</fullName>
    </submittedName>
</protein>
<proteinExistence type="predicted"/>
<name>A0A549T5P9_METSR</name>
<comment type="caution">
    <text evidence="1">The sequence shown here is derived from an EMBL/GenBank/DDBJ whole genome shotgun (WGS) entry which is preliminary data.</text>
</comment>
<dbReference type="EMBL" id="VJMF01000014">
    <property type="protein sequence ID" value="TRL37209.1"/>
    <property type="molecule type" value="Genomic_DNA"/>
</dbReference>
<dbReference type="Proteomes" id="UP000316781">
    <property type="component" value="Unassembled WGS sequence"/>
</dbReference>
<accession>A0A549T5P9</accession>
<gene>
    <name evidence="1" type="ORF">FM996_03265</name>
</gene>
<sequence length="97" mass="11052">MQFLHGRMTIVCECKRTFANEGNDRAAIRFGGQLTAYQLSSVTFSALLILDLFDRRGSSEHLRNRASVEFVMHEGTEYALAIFRLQGRRKSPSKLKV</sequence>
<reference evidence="1 2" key="1">
    <citation type="submission" date="2019-07" db="EMBL/GenBank/DDBJ databases">
        <title>Ln-dependent methylotrophs.</title>
        <authorList>
            <person name="Tani A."/>
        </authorList>
    </citation>
    <scope>NUCLEOTIDE SEQUENCE [LARGE SCALE GENOMIC DNA]</scope>
    <source>
        <strain evidence="1 2">SM89A</strain>
    </source>
</reference>
<organism evidence="1 2">
    <name type="scientific">Methylosinus sporium</name>
    <dbReference type="NCBI Taxonomy" id="428"/>
    <lineage>
        <taxon>Bacteria</taxon>
        <taxon>Pseudomonadati</taxon>
        <taxon>Pseudomonadota</taxon>
        <taxon>Alphaproteobacteria</taxon>
        <taxon>Hyphomicrobiales</taxon>
        <taxon>Methylocystaceae</taxon>
        <taxon>Methylosinus</taxon>
    </lineage>
</organism>